<protein>
    <submittedName>
        <fullName evidence="1">Uncharacterized protein</fullName>
    </submittedName>
</protein>
<evidence type="ECO:0000313" key="1">
    <source>
        <dbReference type="EMBL" id="QHT97020.1"/>
    </source>
</evidence>
<sequence>MFKKLQSIHNSAEVLTINIVPMVYRSRSLYFSYLSSLHKYDDTIFRFISKEEKVVFSFRMDQTCSSIIITPITLNDFHRIIALRNEENFDESWASSPPFPMNLYLYESILSRKK</sequence>
<accession>A0A6C0IWW6</accession>
<dbReference type="AlphaFoldDB" id="A0A6C0IWW6"/>
<reference evidence="1" key="1">
    <citation type="journal article" date="2020" name="Nature">
        <title>Giant virus diversity and host interactions through global metagenomics.</title>
        <authorList>
            <person name="Schulz F."/>
            <person name="Roux S."/>
            <person name="Paez-Espino D."/>
            <person name="Jungbluth S."/>
            <person name="Walsh D.A."/>
            <person name="Denef V.J."/>
            <person name="McMahon K.D."/>
            <person name="Konstantinidis K.T."/>
            <person name="Eloe-Fadrosh E.A."/>
            <person name="Kyrpides N.C."/>
            <person name="Woyke T."/>
        </authorList>
    </citation>
    <scope>NUCLEOTIDE SEQUENCE</scope>
    <source>
        <strain evidence="1">GVMAG-M-3300024510-1</strain>
    </source>
</reference>
<organism evidence="1">
    <name type="scientific">viral metagenome</name>
    <dbReference type="NCBI Taxonomy" id="1070528"/>
    <lineage>
        <taxon>unclassified sequences</taxon>
        <taxon>metagenomes</taxon>
        <taxon>organismal metagenomes</taxon>
    </lineage>
</organism>
<proteinExistence type="predicted"/>
<dbReference type="EMBL" id="MN740271">
    <property type="protein sequence ID" value="QHT97020.1"/>
    <property type="molecule type" value="Genomic_DNA"/>
</dbReference>
<name>A0A6C0IWW6_9ZZZZ</name>